<proteinExistence type="predicted"/>
<reference evidence="4" key="1">
    <citation type="journal article" date="2014" name="Int. J. Syst. Evol. Microbiol.">
        <title>Complete genome sequence of Corynebacterium casei LMG S-19264T (=DSM 44701T), isolated from a smear-ripened cheese.</title>
        <authorList>
            <consortium name="US DOE Joint Genome Institute (JGI-PGF)"/>
            <person name="Walter F."/>
            <person name="Albersmeier A."/>
            <person name="Kalinowski J."/>
            <person name="Ruckert C."/>
        </authorList>
    </citation>
    <scope>NUCLEOTIDE SEQUENCE</scope>
    <source>
        <strain evidence="4">KCTC 42249</strain>
    </source>
</reference>
<dbReference type="RefSeq" id="WP_189503905.1">
    <property type="nucleotide sequence ID" value="NZ_JBHRUN010000007.1"/>
</dbReference>
<dbReference type="SUPFAM" id="SSF55073">
    <property type="entry name" value="Nucleotide cyclase"/>
    <property type="match status" value="1"/>
</dbReference>
<evidence type="ECO:0008006" key="6">
    <source>
        <dbReference type="Google" id="ProtNLM"/>
    </source>
</evidence>
<sequence>MPMPDPEPVVQPDAYLAALLELATPVLLADASGRVEFANREATALLGCTAAPAMALDGLFASCGIQGRIALPDAAAPQRFAQMRLSDGRIVNVEARLLPDGGAALTLADVSAFVREAERARRDPLTGLANRVTLHATLGRLLQADEPLTVLSIDLDRFKSVNDTLGHPIGDTLLRKVAERLGTVAADGDVVARLGGDEFTILKPGQFSQQEIKTTAKRVVDLVGRTYALEGHMIHIGASVGITQAPQDGTDNDVLMKNADLALYRSKAEGRGRFRFFEQEMDEQMQARRAIELDLRRALALKEFELAYQPQVDLATQDVVGFEALLRWRNAARGLVSPAEFIPVAEETGLIVAIGEWVLRTACRDAASWPEPISVGVNLSPLQFRSPTLAQTVLSALANSGLAPERLELEITENALIEDTDAVIALLNRLRDVGVRVSMDDFGTGYSSLAYLQKFPFDRLKIDQSFVRGMGENPEAGAIVRAVAALGASLGMKTTAEGVETEEQLAAIRLEGCTHVQGYFTGRPMAAADASALLTQPRRVAEIIEEEGL</sequence>
<dbReference type="PANTHER" id="PTHR44757">
    <property type="entry name" value="DIGUANYLATE CYCLASE DGCP"/>
    <property type="match status" value="1"/>
</dbReference>
<evidence type="ECO:0000313" key="4">
    <source>
        <dbReference type="EMBL" id="GHD15590.1"/>
    </source>
</evidence>
<name>A0A8J3DPW9_9HYPH</name>
<dbReference type="SUPFAM" id="SSF141868">
    <property type="entry name" value="EAL domain-like"/>
    <property type="match status" value="1"/>
</dbReference>
<evidence type="ECO:0000259" key="3">
    <source>
        <dbReference type="PROSITE" id="PS50887"/>
    </source>
</evidence>
<dbReference type="CDD" id="cd01948">
    <property type="entry name" value="EAL"/>
    <property type="match status" value="1"/>
</dbReference>
<reference evidence="4" key="2">
    <citation type="submission" date="2020-09" db="EMBL/GenBank/DDBJ databases">
        <authorList>
            <person name="Sun Q."/>
            <person name="Kim S."/>
        </authorList>
    </citation>
    <scope>NUCLEOTIDE SEQUENCE</scope>
    <source>
        <strain evidence="4">KCTC 42249</strain>
    </source>
</reference>
<keyword evidence="5" id="KW-1185">Reference proteome</keyword>
<gene>
    <name evidence="4" type="ORF">GCM10016234_22690</name>
</gene>
<comment type="caution">
    <text evidence="4">The sequence shown here is derived from an EMBL/GenBank/DDBJ whole genome shotgun (WGS) entry which is preliminary data.</text>
</comment>
<dbReference type="CDD" id="cd01949">
    <property type="entry name" value="GGDEF"/>
    <property type="match status" value="1"/>
</dbReference>
<evidence type="ECO:0000259" key="1">
    <source>
        <dbReference type="PROSITE" id="PS50112"/>
    </source>
</evidence>
<dbReference type="InterPro" id="IPR001633">
    <property type="entry name" value="EAL_dom"/>
</dbReference>
<organism evidence="4 5">
    <name type="scientific">Tianweitania populi</name>
    <dbReference type="NCBI Taxonomy" id="1607949"/>
    <lineage>
        <taxon>Bacteria</taxon>
        <taxon>Pseudomonadati</taxon>
        <taxon>Pseudomonadota</taxon>
        <taxon>Alphaproteobacteria</taxon>
        <taxon>Hyphomicrobiales</taxon>
        <taxon>Phyllobacteriaceae</taxon>
        <taxon>Tianweitania</taxon>
    </lineage>
</organism>
<dbReference type="Gene3D" id="3.30.70.270">
    <property type="match status" value="1"/>
</dbReference>
<dbReference type="Pfam" id="PF00563">
    <property type="entry name" value="EAL"/>
    <property type="match status" value="1"/>
</dbReference>
<dbReference type="InterPro" id="IPR035919">
    <property type="entry name" value="EAL_sf"/>
</dbReference>
<evidence type="ECO:0000259" key="2">
    <source>
        <dbReference type="PROSITE" id="PS50883"/>
    </source>
</evidence>
<dbReference type="EMBL" id="BMZQ01000002">
    <property type="protein sequence ID" value="GHD15590.1"/>
    <property type="molecule type" value="Genomic_DNA"/>
</dbReference>
<dbReference type="PROSITE" id="PS50112">
    <property type="entry name" value="PAS"/>
    <property type="match status" value="1"/>
</dbReference>
<dbReference type="AlphaFoldDB" id="A0A8J3DPW9"/>
<dbReference type="NCBIfam" id="TIGR00254">
    <property type="entry name" value="GGDEF"/>
    <property type="match status" value="1"/>
</dbReference>
<dbReference type="InterPro" id="IPR052155">
    <property type="entry name" value="Biofilm_reg_signaling"/>
</dbReference>
<dbReference type="SMART" id="SM00267">
    <property type="entry name" value="GGDEF"/>
    <property type="match status" value="1"/>
</dbReference>
<evidence type="ECO:0000313" key="5">
    <source>
        <dbReference type="Proteomes" id="UP000630142"/>
    </source>
</evidence>
<dbReference type="Pfam" id="PF00990">
    <property type="entry name" value="GGDEF"/>
    <property type="match status" value="1"/>
</dbReference>
<feature type="domain" description="GGDEF" evidence="3">
    <location>
        <begin position="146"/>
        <end position="279"/>
    </location>
</feature>
<dbReference type="InterPro" id="IPR000160">
    <property type="entry name" value="GGDEF_dom"/>
</dbReference>
<accession>A0A8J3DPW9</accession>
<dbReference type="PROSITE" id="PS50887">
    <property type="entry name" value="GGDEF"/>
    <property type="match status" value="1"/>
</dbReference>
<dbReference type="PANTHER" id="PTHR44757:SF2">
    <property type="entry name" value="BIOFILM ARCHITECTURE MAINTENANCE PROTEIN MBAA"/>
    <property type="match status" value="1"/>
</dbReference>
<feature type="domain" description="PAS" evidence="1">
    <location>
        <begin position="12"/>
        <end position="47"/>
    </location>
</feature>
<dbReference type="InterPro" id="IPR043128">
    <property type="entry name" value="Rev_trsase/Diguanyl_cyclase"/>
</dbReference>
<dbReference type="PROSITE" id="PS50883">
    <property type="entry name" value="EAL"/>
    <property type="match status" value="1"/>
</dbReference>
<protein>
    <recommendedName>
        <fullName evidence="6">EAL domain-containing protein</fullName>
    </recommendedName>
</protein>
<dbReference type="SMART" id="SM00052">
    <property type="entry name" value="EAL"/>
    <property type="match status" value="1"/>
</dbReference>
<dbReference type="Proteomes" id="UP000630142">
    <property type="component" value="Unassembled WGS sequence"/>
</dbReference>
<dbReference type="Gene3D" id="3.20.20.450">
    <property type="entry name" value="EAL domain"/>
    <property type="match status" value="1"/>
</dbReference>
<feature type="domain" description="EAL" evidence="2">
    <location>
        <begin position="288"/>
        <end position="538"/>
    </location>
</feature>
<dbReference type="InterPro" id="IPR000014">
    <property type="entry name" value="PAS"/>
</dbReference>
<dbReference type="InterPro" id="IPR029787">
    <property type="entry name" value="Nucleotide_cyclase"/>
</dbReference>